<dbReference type="PANTHER" id="PTHR24023">
    <property type="entry name" value="COLLAGEN ALPHA"/>
    <property type="match status" value="1"/>
</dbReference>
<accession>A0A151B289</accession>
<dbReference type="Proteomes" id="UP000075531">
    <property type="component" value="Unassembled WGS sequence"/>
</dbReference>
<dbReference type="PATRIC" id="fig|1121338.3.peg.2110"/>
<protein>
    <submittedName>
        <fullName evidence="2">Collagen triple helix repeat (20 copies)</fullName>
    </submittedName>
</protein>
<dbReference type="GO" id="GO:0030020">
    <property type="term" value="F:extracellular matrix structural constituent conferring tensile strength"/>
    <property type="evidence" value="ECO:0007669"/>
    <property type="project" value="TreeGrafter"/>
</dbReference>
<dbReference type="STRING" id="1121338.CLTEP_20260"/>
<dbReference type="GO" id="GO:0030198">
    <property type="term" value="P:extracellular matrix organization"/>
    <property type="evidence" value="ECO:0007669"/>
    <property type="project" value="TreeGrafter"/>
</dbReference>
<evidence type="ECO:0000256" key="1">
    <source>
        <dbReference type="SAM" id="MobiDB-lite"/>
    </source>
</evidence>
<dbReference type="RefSeq" id="WP_066826326.1">
    <property type="nucleotide sequence ID" value="NZ_LTBA01000028.1"/>
</dbReference>
<feature type="region of interest" description="Disordered" evidence="1">
    <location>
        <begin position="43"/>
        <end position="124"/>
    </location>
</feature>
<dbReference type="GO" id="GO:0005615">
    <property type="term" value="C:extracellular space"/>
    <property type="evidence" value="ECO:0007669"/>
    <property type="project" value="TreeGrafter"/>
</dbReference>
<dbReference type="InterPro" id="IPR050149">
    <property type="entry name" value="Collagen_superfamily"/>
</dbReference>
<reference evidence="2 3" key="1">
    <citation type="submission" date="2016-02" db="EMBL/GenBank/DDBJ databases">
        <title>Genome sequence of Clostridium tepidiprofundi DSM 19306.</title>
        <authorList>
            <person name="Poehlein A."/>
            <person name="Daniel R."/>
        </authorList>
    </citation>
    <scope>NUCLEOTIDE SEQUENCE [LARGE SCALE GENOMIC DNA]</scope>
    <source>
        <strain evidence="2 3">DSM 19306</strain>
    </source>
</reference>
<sequence length="292" mass="30553">MSDCNKINCDDDYDEYIILNLEDILNSDSSQCCNSQCCVRIPGPPGPQGEPGPQGPQGEPGSQGPQGEPGPQGPQGEPGPAGPQGEPGPQGPQGEPGPQGPAGPQGEPGPQGPQGEPGPPGSNLCECCFEPMKDLLEKILELEPQVDITKIIIESNGIDSQRDSIESITFNGMVKFVKTGSSSVKPRVIPICKIVAIEIDAILRLKPAPDPDTRNGQCACCVKPIREYLESIKETSVGENVDIETLGNGGSFGQTGATVEDVGDGIVRLTERNGKTIYISLCKITAIDTPGV</sequence>
<gene>
    <name evidence="2" type="ORF">CLTEP_20260</name>
</gene>
<evidence type="ECO:0000313" key="3">
    <source>
        <dbReference type="Proteomes" id="UP000075531"/>
    </source>
</evidence>
<dbReference type="EMBL" id="LTBA01000028">
    <property type="protein sequence ID" value="KYH34025.1"/>
    <property type="molecule type" value="Genomic_DNA"/>
</dbReference>
<comment type="caution">
    <text evidence="2">The sequence shown here is derived from an EMBL/GenBank/DDBJ whole genome shotgun (WGS) entry which is preliminary data.</text>
</comment>
<keyword evidence="3" id="KW-1185">Reference proteome</keyword>
<proteinExistence type="predicted"/>
<dbReference type="GO" id="GO:0031012">
    <property type="term" value="C:extracellular matrix"/>
    <property type="evidence" value="ECO:0007669"/>
    <property type="project" value="TreeGrafter"/>
</dbReference>
<feature type="compositionally biased region" description="Low complexity" evidence="1">
    <location>
        <begin position="56"/>
        <end position="66"/>
    </location>
</feature>
<name>A0A151B289_9CLOT</name>
<dbReference type="PANTHER" id="PTHR24023:SF1082">
    <property type="entry name" value="COLLAGEN TRIPLE HELIX REPEAT"/>
    <property type="match status" value="1"/>
</dbReference>
<dbReference type="AlphaFoldDB" id="A0A151B289"/>
<feature type="compositionally biased region" description="Pro residues" evidence="1">
    <location>
        <begin position="43"/>
        <end position="54"/>
    </location>
</feature>
<dbReference type="Gene3D" id="1.20.5.320">
    <property type="entry name" value="6-Phosphogluconate Dehydrogenase, domain 3"/>
    <property type="match status" value="1"/>
</dbReference>
<dbReference type="Pfam" id="PF01391">
    <property type="entry name" value="Collagen"/>
    <property type="match status" value="1"/>
</dbReference>
<organism evidence="2 3">
    <name type="scientific">Clostridium tepidiprofundi DSM 19306</name>
    <dbReference type="NCBI Taxonomy" id="1121338"/>
    <lineage>
        <taxon>Bacteria</taxon>
        <taxon>Bacillati</taxon>
        <taxon>Bacillota</taxon>
        <taxon>Clostridia</taxon>
        <taxon>Eubacteriales</taxon>
        <taxon>Clostridiaceae</taxon>
        <taxon>Clostridium</taxon>
    </lineage>
</organism>
<keyword evidence="2" id="KW-0176">Collagen</keyword>
<evidence type="ECO:0000313" key="2">
    <source>
        <dbReference type="EMBL" id="KYH34025.1"/>
    </source>
</evidence>
<dbReference type="InterPro" id="IPR008160">
    <property type="entry name" value="Collagen"/>
</dbReference>